<sequence>YGNALDDDCEGFTSSTQSPQTQNVNVFVWKNYAFQPSAAISDGWGDVKFPTED</sequence>
<dbReference type="Gramene" id="ERM97909">
    <property type="protein sequence ID" value="ERM97909"/>
    <property type="gene ID" value="AMTR_s04052p00007180"/>
</dbReference>
<gene>
    <name evidence="1" type="ORF">AMTR_s04052p00007180</name>
</gene>
<protein>
    <submittedName>
        <fullName evidence="1">Uncharacterized protein</fullName>
    </submittedName>
</protein>
<evidence type="ECO:0000313" key="1">
    <source>
        <dbReference type="EMBL" id="ERM97909.1"/>
    </source>
</evidence>
<dbReference type="HOGENOM" id="CLU_3074816_0_0_1"/>
<keyword evidence="2" id="KW-1185">Reference proteome</keyword>
<organism evidence="1 2">
    <name type="scientific">Amborella trichopoda</name>
    <dbReference type="NCBI Taxonomy" id="13333"/>
    <lineage>
        <taxon>Eukaryota</taxon>
        <taxon>Viridiplantae</taxon>
        <taxon>Streptophyta</taxon>
        <taxon>Embryophyta</taxon>
        <taxon>Tracheophyta</taxon>
        <taxon>Spermatophyta</taxon>
        <taxon>Magnoliopsida</taxon>
        <taxon>Amborellales</taxon>
        <taxon>Amborellaceae</taxon>
        <taxon>Amborella</taxon>
    </lineage>
</organism>
<dbReference type="Proteomes" id="UP000017836">
    <property type="component" value="Unassembled WGS sequence"/>
</dbReference>
<proteinExistence type="predicted"/>
<name>U5CV59_AMBTC</name>
<reference evidence="2" key="1">
    <citation type="journal article" date="2013" name="Science">
        <title>The Amborella genome and the evolution of flowering plants.</title>
        <authorList>
            <consortium name="Amborella Genome Project"/>
        </authorList>
    </citation>
    <scope>NUCLEOTIDE SEQUENCE [LARGE SCALE GENOMIC DNA]</scope>
</reference>
<accession>U5CV59</accession>
<feature type="non-terminal residue" evidence="1">
    <location>
        <position position="1"/>
    </location>
</feature>
<evidence type="ECO:0000313" key="2">
    <source>
        <dbReference type="Proteomes" id="UP000017836"/>
    </source>
</evidence>
<dbReference type="EMBL" id="KI395685">
    <property type="protein sequence ID" value="ERM97909.1"/>
    <property type="molecule type" value="Genomic_DNA"/>
</dbReference>
<dbReference type="AlphaFoldDB" id="U5CV59"/>